<keyword evidence="3" id="KW-1185">Reference proteome</keyword>
<feature type="signal peptide" evidence="1">
    <location>
        <begin position="1"/>
        <end position="23"/>
    </location>
</feature>
<evidence type="ECO:0000313" key="3">
    <source>
        <dbReference type="Proteomes" id="UP001204151"/>
    </source>
</evidence>
<proteinExistence type="predicted"/>
<dbReference type="RefSeq" id="WP_258819777.1">
    <property type="nucleotide sequence ID" value="NZ_JANUGW010000031.1"/>
</dbReference>
<evidence type="ECO:0000256" key="1">
    <source>
        <dbReference type="SAM" id="SignalP"/>
    </source>
</evidence>
<dbReference type="EMBL" id="JANUGW010000031">
    <property type="protein sequence ID" value="MCS0585251.1"/>
    <property type="molecule type" value="Genomic_DNA"/>
</dbReference>
<comment type="caution">
    <text evidence="2">The sequence shown here is derived from an EMBL/GenBank/DDBJ whole genome shotgun (WGS) entry which is preliminary data.</text>
</comment>
<gene>
    <name evidence="2" type="ORF">NX784_27075</name>
</gene>
<feature type="chain" id="PRO_5045208770" description="DUF4402 domain-containing protein" evidence="1">
    <location>
        <begin position="24"/>
        <end position="188"/>
    </location>
</feature>
<accession>A0ABT1ZZ87</accession>
<organism evidence="2 3">
    <name type="scientific">Massilia pinisoli</name>
    <dbReference type="NCBI Taxonomy" id="1772194"/>
    <lineage>
        <taxon>Bacteria</taxon>
        <taxon>Pseudomonadati</taxon>
        <taxon>Pseudomonadota</taxon>
        <taxon>Betaproteobacteria</taxon>
        <taxon>Burkholderiales</taxon>
        <taxon>Oxalobacteraceae</taxon>
        <taxon>Telluria group</taxon>
        <taxon>Massilia</taxon>
    </lineage>
</organism>
<name>A0ABT1ZZ87_9BURK</name>
<protein>
    <recommendedName>
        <fullName evidence="4">DUF4402 domain-containing protein</fullName>
    </recommendedName>
</protein>
<keyword evidence="1" id="KW-0732">Signal</keyword>
<sequence>MRTSNLTRWLTMPLLSCALAAQAIPPPPPPPPQLGEAQMTVTVRLVQASHGRVSKMTPLCEVSGTIPIFAGDGYPAQFHTREIWGCTMRWKGQRLQVSVQGAAAVGRGSVTFATASVSVVPPDAAPLCPGMCGLQPLADSSGKVKVSGTPRSLTFGLAPNPVSLLNARPTVWLEANVTITRPIPEHRR</sequence>
<evidence type="ECO:0008006" key="4">
    <source>
        <dbReference type="Google" id="ProtNLM"/>
    </source>
</evidence>
<reference evidence="2 3" key="1">
    <citation type="submission" date="2022-08" db="EMBL/GenBank/DDBJ databases">
        <title>Reclassification of Massilia species as members of the genera Telluria, Duganella, Pseudoduganella, Mokoshia gen. nov. and Zemynaea gen. nov. using orthogonal and non-orthogonal genome-based approaches.</title>
        <authorList>
            <person name="Bowman J.P."/>
        </authorList>
    </citation>
    <scope>NUCLEOTIDE SEQUENCE [LARGE SCALE GENOMIC DNA]</scope>
    <source>
        <strain evidence="2 3">JCM 31316</strain>
    </source>
</reference>
<evidence type="ECO:0000313" key="2">
    <source>
        <dbReference type="EMBL" id="MCS0585251.1"/>
    </source>
</evidence>
<dbReference type="Proteomes" id="UP001204151">
    <property type="component" value="Unassembled WGS sequence"/>
</dbReference>